<accession>A0ABN8R3Q5</accession>
<keyword evidence="2" id="KW-0472">Membrane</keyword>
<gene>
    <name evidence="3" type="ORF">PLOB_00014260</name>
</gene>
<dbReference type="InterPro" id="IPR013783">
    <property type="entry name" value="Ig-like_fold"/>
</dbReference>
<evidence type="ECO:0000256" key="1">
    <source>
        <dbReference type="SAM" id="MobiDB-lite"/>
    </source>
</evidence>
<comment type="caution">
    <text evidence="3">The sequence shown here is derived from an EMBL/GenBank/DDBJ whole genome shotgun (WGS) entry which is preliminary data.</text>
</comment>
<keyword evidence="4" id="KW-1185">Reference proteome</keyword>
<feature type="transmembrane region" description="Helical" evidence="2">
    <location>
        <begin position="81"/>
        <end position="102"/>
    </location>
</feature>
<feature type="compositionally biased region" description="Low complexity" evidence="1">
    <location>
        <begin position="47"/>
        <end position="58"/>
    </location>
</feature>
<feature type="non-terminal residue" evidence="3">
    <location>
        <position position="1"/>
    </location>
</feature>
<feature type="region of interest" description="Disordered" evidence="1">
    <location>
        <begin position="42"/>
        <end position="71"/>
    </location>
</feature>
<dbReference type="Gene3D" id="2.60.40.10">
    <property type="entry name" value="Immunoglobulins"/>
    <property type="match status" value="1"/>
</dbReference>
<proteinExistence type="predicted"/>
<dbReference type="InterPro" id="IPR036179">
    <property type="entry name" value="Ig-like_dom_sf"/>
</dbReference>
<evidence type="ECO:0000256" key="2">
    <source>
        <dbReference type="SAM" id="Phobius"/>
    </source>
</evidence>
<evidence type="ECO:0000313" key="4">
    <source>
        <dbReference type="Proteomes" id="UP001159405"/>
    </source>
</evidence>
<reference evidence="3 4" key="1">
    <citation type="submission" date="2022-05" db="EMBL/GenBank/DDBJ databases">
        <authorList>
            <consortium name="Genoscope - CEA"/>
            <person name="William W."/>
        </authorList>
    </citation>
    <scope>NUCLEOTIDE SEQUENCE [LARGE SCALE GENOMIC DNA]</scope>
</reference>
<keyword evidence="2" id="KW-0812">Transmembrane</keyword>
<organism evidence="3 4">
    <name type="scientific">Porites lobata</name>
    <dbReference type="NCBI Taxonomy" id="104759"/>
    <lineage>
        <taxon>Eukaryota</taxon>
        <taxon>Metazoa</taxon>
        <taxon>Cnidaria</taxon>
        <taxon>Anthozoa</taxon>
        <taxon>Hexacorallia</taxon>
        <taxon>Scleractinia</taxon>
        <taxon>Fungiina</taxon>
        <taxon>Poritidae</taxon>
        <taxon>Porites</taxon>
    </lineage>
</organism>
<evidence type="ECO:0000313" key="3">
    <source>
        <dbReference type="EMBL" id="CAH3173665.1"/>
    </source>
</evidence>
<name>A0ABN8R3Q5_9CNID</name>
<dbReference type="SUPFAM" id="SSF48726">
    <property type="entry name" value="Immunoglobulin"/>
    <property type="match status" value="1"/>
</dbReference>
<protein>
    <submittedName>
        <fullName evidence="3">Uncharacterized protein</fullName>
    </submittedName>
</protein>
<keyword evidence="2" id="KW-1133">Transmembrane helix</keyword>
<dbReference type="EMBL" id="CALNXK010000183">
    <property type="protein sequence ID" value="CAH3173665.1"/>
    <property type="molecule type" value="Genomic_DNA"/>
</dbReference>
<feature type="compositionally biased region" description="Basic and acidic residues" evidence="1">
    <location>
        <begin position="62"/>
        <end position="71"/>
    </location>
</feature>
<dbReference type="Proteomes" id="UP001159405">
    <property type="component" value="Unassembled WGS sequence"/>
</dbReference>
<sequence length="135" mass="15061">LTLDNVTKKSEGKYTCLVRNSLGYALRNAYIIVHEKIDEIRSEDGRTSTTSAANSDSNEAGGQKRERPAEKKSWIDRIGRLSIGILATVIVAVISVPVWFCWKLKKTRASSPPAIASLRPRYDARNEYVVVPDLK</sequence>